<proteinExistence type="predicted"/>
<accession>A0A087ACM3</accession>
<evidence type="ECO:0000256" key="1">
    <source>
        <dbReference type="SAM" id="Phobius"/>
    </source>
</evidence>
<feature type="transmembrane region" description="Helical" evidence="1">
    <location>
        <begin position="40"/>
        <end position="60"/>
    </location>
</feature>
<evidence type="ECO:0000313" key="2">
    <source>
        <dbReference type="EMBL" id="KFI56523.1"/>
    </source>
</evidence>
<comment type="caution">
    <text evidence="2">The sequence shown here is derived from an EMBL/GenBank/DDBJ whole genome shotgun (WGS) entry which is preliminary data.</text>
</comment>
<dbReference type="EMBL" id="JGYS01000001">
    <property type="protein sequence ID" value="KFI56523.1"/>
    <property type="molecule type" value="Genomic_DNA"/>
</dbReference>
<dbReference type="Proteomes" id="UP000029072">
    <property type="component" value="Unassembled WGS sequence"/>
</dbReference>
<dbReference type="AlphaFoldDB" id="A0A087ACM3"/>
<keyword evidence="1" id="KW-1133">Transmembrane helix</keyword>
<sequence>MFLMMLCAGAAEQGMSGDLGCAGGPSLVGFVASANGDDLRTGLLFGSLFALILLVCVFVAGRMRRVGHGSAVVTRDGESAARR</sequence>
<name>A0A087ACM3_9BIFI</name>
<keyword evidence="1" id="KW-0812">Transmembrane</keyword>
<protein>
    <submittedName>
        <fullName evidence="2">Uncharacterized protein</fullName>
    </submittedName>
</protein>
<reference evidence="2 3" key="1">
    <citation type="submission" date="2014-03" db="EMBL/GenBank/DDBJ databases">
        <title>Genomics of Bifidobacteria.</title>
        <authorList>
            <person name="Ventura M."/>
            <person name="Milani C."/>
            <person name="Lugli G.A."/>
        </authorList>
    </citation>
    <scope>NUCLEOTIDE SEQUENCE [LARGE SCALE GENOMIC DNA]</scope>
    <source>
        <strain evidence="2 3">DSM 23973</strain>
    </source>
</reference>
<organism evidence="2 3">
    <name type="scientific">Bifidobacterium callitrichos DSM 23973</name>
    <dbReference type="NCBI Taxonomy" id="1437609"/>
    <lineage>
        <taxon>Bacteria</taxon>
        <taxon>Bacillati</taxon>
        <taxon>Actinomycetota</taxon>
        <taxon>Actinomycetes</taxon>
        <taxon>Bifidobacteriales</taxon>
        <taxon>Bifidobacteriaceae</taxon>
        <taxon>Bifidobacterium</taxon>
    </lineage>
</organism>
<evidence type="ECO:0000313" key="3">
    <source>
        <dbReference type="Proteomes" id="UP000029072"/>
    </source>
</evidence>
<gene>
    <name evidence="2" type="ORF">BCAL_0117</name>
</gene>
<keyword evidence="1" id="KW-0472">Membrane</keyword>